<keyword evidence="6" id="KW-0443">Lipid metabolism</keyword>
<keyword evidence="7 9" id="KW-0472">Membrane</keyword>
<keyword evidence="2 9" id="KW-0812">Transmembrane</keyword>
<evidence type="ECO:0000313" key="11">
    <source>
        <dbReference type="EMBL" id="CAF1561620.1"/>
    </source>
</evidence>
<dbReference type="HAMAP" id="MF_03230">
    <property type="entry name" value="FITM2"/>
    <property type="match status" value="1"/>
</dbReference>
<dbReference type="PANTHER" id="PTHR23129">
    <property type="entry name" value="ACYL-COENZYME A DIPHOSPHATASE FITM2"/>
    <property type="match status" value="1"/>
</dbReference>
<protein>
    <recommendedName>
        <fullName evidence="13">FIT family protein</fullName>
    </recommendedName>
</protein>
<evidence type="ECO:0000256" key="3">
    <source>
        <dbReference type="ARBA" id="ARBA00022801"/>
    </source>
</evidence>
<dbReference type="Pfam" id="PF10261">
    <property type="entry name" value="FIT"/>
    <property type="match status" value="1"/>
</dbReference>
<evidence type="ECO:0000256" key="8">
    <source>
        <dbReference type="SAM" id="MobiDB-lite"/>
    </source>
</evidence>
<feature type="transmembrane region" description="Helical" evidence="9">
    <location>
        <begin position="247"/>
        <end position="271"/>
    </location>
</feature>
<evidence type="ECO:0000256" key="6">
    <source>
        <dbReference type="ARBA" id="ARBA00023098"/>
    </source>
</evidence>
<dbReference type="EMBL" id="CAJNOM010000783">
    <property type="protein sequence ID" value="CAF1561620.1"/>
    <property type="molecule type" value="Genomic_DNA"/>
</dbReference>
<feature type="transmembrane region" description="Helical" evidence="9">
    <location>
        <begin position="277"/>
        <end position="295"/>
    </location>
</feature>
<comment type="caution">
    <text evidence="11">The sequence shown here is derived from an EMBL/GenBank/DDBJ whole genome shotgun (WGS) entry which is preliminary data.</text>
</comment>
<dbReference type="EMBL" id="CAJNOI010000436">
    <property type="protein sequence ID" value="CAF1278313.1"/>
    <property type="molecule type" value="Genomic_DNA"/>
</dbReference>
<dbReference type="GO" id="GO:0010945">
    <property type="term" value="F:coenzyme A diphosphatase activity"/>
    <property type="evidence" value="ECO:0007669"/>
    <property type="project" value="InterPro"/>
</dbReference>
<keyword evidence="12" id="KW-1185">Reference proteome</keyword>
<evidence type="ECO:0000256" key="9">
    <source>
        <dbReference type="SAM" id="Phobius"/>
    </source>
</evidence>
<dbReference type="AlphaFoldDB" id="A0A815XTG6"/>
<accession>A0A815XTG6</accession>
<evidence type="ECO:0000313" key="10">
    <source>
        <dbReference type="EMBL" id="CAF1278313.1"/>
    </source>
</evidence>
<feature type="transmembrane region" description="Helical" evidence="9">
    <location>
        <begin position="66"/>
        <end position="85"/>
    </location>
</feature>
<dbReference type="Proteomes" id="UP000663832">
    <property type="component" value="Unassembled WGS sequence"/>
</dbReference>
<gene>
    <name evidence="10" type="ORF">BJG266_LOCUS31055</name>
    <name evidence="11" type="ORF">QVE165_LOCUS47945</name>
</gene>
<evidence type="ECO:0000256" key="1">
    <source>
        <dbReference type="ARBA" id="ARBA00004477"/>
    </source>
</evidence>
<organism evidence="11 12">
    <name type="scientific">Adineta steineri</name>
    <dbReference type="NCBI Taxonomy" id="433720"/>
    <lineage>
        <taxon>Eukaryota</taxon>
        <taxon>Metazoa</taxon>
        <taxon>Spiralia</taxon>
        <taxon>Gnathifera</taxon>
        <taxon>Rotifera</taxon>
        <taxon>Eurotatoria</taxon>
        <taxon>Bdelloidea</taxon>
        <taxon>Adinetida</taxon>
        <taxon>Adinetidae</taxon>
        <taxon>Adineta</taxon>
    </lineage>
</organism>
<feature type="region of interest" description="Disordered" evidence="8">
    <location>
        <begin position="1"/>
        <end position="32"/>
    </location>
</feature>
<evidence type="ECO:0000256" key="4">
    <source>
        <dbReference type="ARBA" id="ARBA00022824"/>
    </source>
</evidence>
<feature type="compositionally biased region" description="Polar residues" evidence="8">
    <location>
        <begin position="20"/>
        <end position="32"/>
    </location>
</feature>
<dbReference type="GO" id="GO:0019915">
    <property type="term" value="P:lipid storage"/>
    <property type="evidence" value="ECO:0007669"/>
    <property type="project" value="InterPro"/>
</dbReference>
<evidence type="ECO:0000256" key="2">
    <source>
        <dbReference type="ARBA" id="ARBA00022692"/>
    </source>
</evidence>
<dbReference type="OrthoDB" id="5579088at2759"/>
<name>A0A815XTG6_9BILA</name>
<dbReference type="GO" id="GO:0008654">
    <property type="term" value="P:phospholipid biosynthetic process"/>
    <property type="evidence" value="ECO:0007669"/>
    <property type="project" value="TreeGrafter"/>
</dbReference>
<dbReference type="GO" id="GO:0005789">
    <property type="term" value="C:endoplasmic reticulum membrane"/>
    <property type="evidence" value="ECO:0007669"/>
    <property type="project" value="UniProtKB-SubCell"/>
</dbReference>
<keyword evidence="3" id="KW-0378">Hydrolase</keyword>
<evidence type="ECO:0008006" key="13">
    <source>
        <dbReference type="Google" id="ProtNLM"/>
    </source>
</evidence>
<feature type="compositionally biased region" description="Basic and acidic residues" evidence="8">
    <location>
        <begin position="1"/>
        <end position="12"/>
    </location>
</feature>
<keyword evidence="5 9" id="KW-1133">Transmembrane helix</keyword>
<evidence type="ECO:0000256" key="5">
    <source>
        <dbReference type="ARBA" id="ARBA00022989"/>
    </source>
</evidence>
<dbReference type="GO" id="GO:0034389">
    <property type="term" value="P:lipid droplet organization"/>
    <property type="evidence" value="ECO:0007669"/>
    <property type="project" value="InterPro"/>
</dbReference>
<feature type="transmembrane region" description="Helical" evidence="9">
    <location>
        <begin position="105"/>
        <end position="123"/>
    </location>
</feature>
<feature type="transmembrane region" description="Helical" evidence="9">
    <location>
        <begin position="135"/>
        <end position="153"/>
    </location>
</feature>
<evidence type="ECO:0000313" key="12">
    <source>
        <dbReference type="Proteomes" id="UP000663832"/>
    </source>
</evidence>
<dbReference type="PANTHER" id="PTHR23129:SF0">
    <property type="entry name" value="ACYL-COENZYME A DIPHOSPHATASE FITM2"/>
    <property type="match status" value="1"/>
</dbReference>
<sequence>MSTTNKSDEAVTKNRHAAPPQTNKSSENSKDNQAATTLPLDVYHIVRDLVLFFCRRIIFGPPRFKLLVSFAIILIGSILKSLDLAPTSYFSLKHNIFNRYFAKLGWAWTIGLLFPFIYLTLMTTHNNYQIVTRHLVRLLVATGVWYIITYIFVSFEAYTGMCKHQEMRGASRKICVGGGYEWQEGHDFSGHTFLLLYSLLIINEEVKSYDKGTKKVQQASQSTNASGDTLGNISQDQLKLISKIIQIIYVLLAALTILWEFMLLSTALYYHHTFHKLAAAFVAVFFWYITYYVWYRPNSTSILYPSSPKERNY</sequence>
<dbReference type="InterPro" id="IPR046401">
    <property type="entry name" value="FITM1/2"/>
</dbReference>
<keyword evidence="4" id="KW-0256">Endoplasmic reticulum</keyword>
<evidence type="ECO:0000256" key="7">
    <source>
        <dbReference type="ARBA" id="ARBA00023136"/>
    </source>
</evidence>
<proteinExistence type="inferred from homology"/>
<reference evidence="11" key="1">
    <citation type="submission" date="2021-02" db="EMBL/GenBank/DDBJ databases">
        <authorList>
            <person name="Nowell W R."/>
        </authorList>
    </citation>
    <scope>NUCLEOTIDE SEQUENCE</scope>
</reference>
<dbReference type="Proteomes" id="UP000663877">
    <property type="component" value="Unassembled WGS sequence"/>
</dbReference>
<comment type="subcellular location">
    <subcellularLocation>
        <location evidence="1">Endoplasmic reticulum membrane</location>
        <topology evidence="1">Multi-pass membrane protein</topology>
    </subcellularLocation>
</comment>
<dbReference type="InterPro" id="IPR019388">
    <property type="entry name" value="FIT"/>
</dbReference>